<dbReference type="InterPro" id="IPR051459">
    <property type="entry name" value="Cytochrome_c-type_DH"/>
</dbReference>
<keyword evidence="2 4" id="KW-0479">Metal-binding</keyword>
<dbReference type="EMBL" id="FTNE01000050">
    <property type="protein sequence ID" value="SIR54207.1"/>
    <property type="molecule type" value="Genomic_DNA"/>
</dbReference>
<name>A0A8G2CP23_ACIRU</name>
<dbReference type="Proteomes" id="UP000186308">
    <property type="component" value="Unassembled WGS sequence"/>
</dbReference>
<dbReference type="PANTHER" id="PTHR35008:SF9">
    <property type="entry name" value="CYTOCHROME C DOMAIN-CONTAINING PROTEIN"/>
    <property type="match status" value="1"/>
</dbReference>
<evidence type="ECO:0000256" key="1">
    <source>
        <dbReference type="ARBA" id="ARBA00022617"/>
    </source>
</evidence>
<dbReference type="RefSeq" id="WP_051657638.1">
    <property type="nucleotide sequence ID" value="NZ_FTNE01000050.1"/>
</dbReference>
<dbReference type="GO" id="GO:0046872">
    <property type="term" value="F:metal ion binding"/>
    <property type="evidence" value="ECO:0007669"/>
    <property type="project" value="UniProtKB-KW"/>
</dbReference>
<dbReference type="InterPro" id="IPR009056">
    <property type="entry name" value="Cyt_c-like_dom"/>
</dbReference>
<accession>A0A8G2CP23</accession>
<evidence type="ECO:0000259" key="5">
    <source>
        <dbReference type="PROSITE" id="PS51007"/>
    </source>
</evidence>
<dbReference type="PANTHER" id="PTHR35008">
    <property type="entry name" value="BLL4482 PROTEIN-RELATED"/>
    <property type="match status" value="1"/>
</dbReference>
<dbReference type="OrthoDB" id="9779283at2"/>
<evidence type="ECO:0000256" key="2">
    <source>
        <dbReference type="ARBA" id="ARBA00022723"/>
    </source>
</evidence>
<evidence type="ECO:0000256" key="4">
    <source>
        <dbReference type="PROSITE-ProRule" id="PRU00433"/>
    </source>
</evidence>
<evidence type="ECO:0000313" key="7">
    <source>
        <dbReference type="Proteomes" id="UP000186308"/>
    </source>
</evidence>
<gene>
    <name evidence="6" type="ORF">SAMN05421828_1509</name>
</gene>
<keyword evidence="3 4" id="KW-0408">Iron</keyword>
<dbReference type="Gene3D" id="1.10.760.10">
    <property type="entry name" value="Cytochrome c-like domain"/>
    <property type="match status" value="2"/>
</dbReference>
<reference evidence="6 7" key="1">
    <citation type="submission" date="2017-01" db="EMBL/GenBank/DDBJ databases">
        <authorList>
            <person name="Varghese N."/>
            <person name="Submissions S."/>
        </authorList>
    </citation>
    <scope>NUCLEOTIDE SEQUENCE [LARGE SCALE GENOMIC DNA]</scope>
    <source>
        <strain evidence="6 7">ATCC 35905</strain>
    </source>
</reference>
<organism evidence="6 7">
    <name type="scientific">Acidiphilium rubrum</name>
    <dbReference type="NCBI Taxonomy" id="526"/>
    <lineage>
        <taxon>Bacteria</taxon>
        <taxon>Pseudomonadati</taxon>
        <taxon>Pseudomonadota</taxon>
        <taxon>Alphaproteobacteria</taxon>
        <taxon>Acetobacterales</taxon>
        <taxon>Acidocellaceae</taxon>
        <taxon>Acidiphilium</taxon>
    </lineage>
</organism>
<feature type="domain" description="Cytochrome c" evidence="5">
    <location>
        <begin position="185"/>
        <end position="270"/>
    </location>
</feature>
<protein>
    <submittedName>
        <fullName evidence="6">Thiosulfate dehydrogenase</fullName>
    </submittedName>
</protein>
<sequence>MTNRTKVAVIIGGIGLAAAATAVGWHGSQPSLGMPRAHAATATQKPVVFTPPPDSEIPKGKFGDMIKLGENVFRHPDIYAKSYVGNHLRCSNCHLSAGRLADAAPMWAAYSAYPAYRSKNGKVNSFEERLQGCFRFSMNGKVPKLGSKTLIALESYSYFLAKGAPLGEKLAGRGYPKLPKPALPVSYSRGAVVYAQHCAACHGATGQGQSSGGKVVFPALWGPQSFNWGAGMGSVKNAADFTYQNMPLGMPKSLTQQQAWDVATYIDSQVRPEDPRYLGSVAATRKKFHHTKFSMYGKTVNGVLLGQPDQAKSTPGVLPK</sequence>
<dbReference type="PROSITE" id="PS51007">
    <property type="entry name" value="CYTC"/>
    <property type="match status" value="1"/>
</dbReference>
<comment type="caution">
    <text evidence="6">The sequence shown here is derived from an EMBL/GenBank/DDBJ whole genome shotgun (WGS) entry which is preliminary data.</text>
</comment>
<dbReference type="AlphaFoldDB" id="A0A8G2CP23"/>
<dbReference type="SUPFAM" id="SSF46626">
    <property type="entry name" value="Cytochrome c"/>
    <property type="match status" value="2"/>
</dbReference>
<dbReference type="Pfam" id="PF21342">
    <property type="entry name" value="SoxA-TsdA_cyt-c"/>
    <property type="match status" value="1"/>
</dbReference>
<dbReference type="GO" id="GO:0009055">
    <property type="term" value="F:electron transfer activity"/>
    <property type="evidence" value="ECO:0007669"/>
    <property type="project" value="InterPro"/>
</dbReference>
<proteinExistence type="predicted"/>
<keyword evidence="7" id="KW-1185">Reference proteome</keyword>
<evidence type="ECO:0000313" key="6">
    <source>
        <dbReference type="EMBL" id="SIR54207.1"/>
    </source>
</evidence>
<evidence type="ECO:0000256" key="3">
    <source>
        <dbReference type="ARBA" id="ARBA00023004"/>
    </source>
</evidence>
<dbReference type="InterPro" id="IPR036909">
    <property type="entry name" value="Cyt_c-like_dom_sf"/>
</dbReference>
<dbReference type="GO" id="GO:0020037">
    <property type="term" value="F:heme binding"/>
    <property type="evidence" value="ECO:0007669"/>
    <property type="project" value="InterPro"/>
</dbReference>
<keyword evidence="1 4" id="KW-0349">Heme</keyword>
<dbReference type="Pfam" id="PF00034">
    <property type="entry name" value="Cytochrom_C"/>
    <property type="match status" value="1"/>
</dbReference>